<keyword evidence="2" id="KW-1185">Reference proteome</keyword>
<organism evidence="1 2">
    <name type="scientific">Bradyrhizobium barranii</name>
    <dbReference type="NCBI Taxonomy" id="2992140"/>
    <lineage>
        <taxon>Bacteria</taxon>
        <taxon>Pseudomonadati</taxon>
        <taxon>Pseudomonadota</taxon>
        <taxon>Alphaproteobacteria</taxon>
        <taxon>Hyphomicrobiales</taxon>
        <taxon>Nitrobacteraceae</taxon>
        <taxon>Bradyrhizobium</taxon>
    </lineage>
</organism>
<dbReference type="Proteomes" id="UP001430990">
    <property type="component" value="Plasmid pCC829_1"/>
</dbReference>
<sequence>MGWLGRFLGVLFGPTQRWVFVLIIARKPTRNDLPPTEDFLGPLPYNKIAVYSSREKAMHAAAWEADLEGWEVKESPENEPSEEYLKTKTWTQWATEKAARRTALAELARPRAEAAKEAMLKPASWRQYESTDGKIVWVFEGPVAFDYRIIANRVDRWAELPSDTPAWIKRSFE</sequence>
<dbReference type="RefSeq" id="WP_231145588.1">
    <property type="nucleotide sequence ID" value="NZ_CP088101.1"/>
</dbReference>
<evidence type="ECO:0000313" key="1">
    <source>
        <dbReference type="EMBL" id="UFW91556.1"/>
    </source>
</evidence>
<dbReference type="EMBL" id="CP088101">
    <property type="protein sequence ID" value="UFW91556.1"/>
    <property type="molecule type" value="Genomic_DNA"/>
</dbReference>
<gene>
    <name evidence="1" type="ORF">BjapCC829_47000</name>
</gene>
<protein>
    <submittedName>
        <fullName evidence="1">Uncharacterized protein</fullName>
    </submittedName>
</protein>
<accession>A0ABY3R138</accession>
<geneLocation type="plasmid" evidence="1 2">
    <name>pCC829_1</name>
</geneLocation>
<reference evidence="1" key="1">
    <citation type="submission" date="2021-11" db="EMBL/GenBank/DDBJ databases">
        <title>Australian commercial rhizobial inoculants.</title>
        <authorList>
            <person name="Kohlmeier M.G."/>
            <person name="O'Hara G.W."/>
            <person name="Colombi E."/>
            <person name="Ramsay J.P."/>
            <person name="Terpolilli J."/>
        </authorList>
    </citation>
    <scope>NUCLEOTIDE SEQUENCE</scope>
    <source>
        <strain evidence="1">CC829</strain>
        <plasmid evidence="1">pCC829_1</plasmid>
    </source>
</reference>
<keyword evidence="1" id="KW-0614">Plasmid</keyword>
<evidence type="ECO:0000313" key="2">
    <source>
        <dbReference type="Proteomes" id="UP001430990"/>
    </source>
</evidence>
<name>A0ABY3R138_9BRAD</name>
<proteinExistence type="predicted"/>